<reference evidence="1" key="1">
    <citation type="submission" date="2020-05" db="EMBL/GenBank/DDBJ databases">
        <authorList>
            <person name="Chiriac C."/>
            <person name="Salcher M."/>
            <person name="Ghai R."/>
            <person name="Kavagutti S V."/>
        </authorList>
    </citation>
    <scope>NUCLEOTIDE SEQUENCE</scope>
</reference>
<dbReference type="GO" id="GO:0005509">
    <property type="term" value="F:calcium ion binding"/>
    <property type="evidence" value="ECO:0007669"/>
    <property type="project" value="InterPro"/>
</dbReference>
<evidence type="ECO:0000313" key="1">
    <source>
        <dbReference type="EMBL" id="CAB4849639.1"/>
    </source>
</evidence>
<sequence>MVSKAKSRTALVIAGIITIGSLGLAAPALAVPSVVDLVPTAQRGHHKVPHPTVEGAAKSRGAHKQASGAASGLGDLIYHGGTNGIGVTTGPPKVYLIFWGSQWGTASTDATTGNTLLTGDSDGMAPVLQQMFKGIGTGGELWSGVMTQFCETTANSKTCPASGPHVGYPTGGALAGVWYDNGTAAPSTATDHEIAAEAYAAAAHFGNTAAGSNRNAQYVVVSPTGTHPGGFNAPLGWCAWHDYVSDPSLTGGPVTSAYGDIAFTNFPYLTDVGSQCGANYVNSGDAGLLDGVTMVEGHEYAETITDQLPSGGWYDAVGQENADKCTWNGKGGTGGSQNVTLGSSGTFAMQATYSNDTSSCLISHAIVTDSGNTVTVTKPANQTGVVGTAITPLAVLATDSKAAITTFTWSATSLPAGLSIASATGVISGTPTTKANYTTTVTATDSTGIKGTTTISWTISGNTVTVTKPATQTSTRGVTITPLTVTGTTTGAVKTLTWSATSLPAGLSIASATGVISGAVLSTVTTGSKSVTVTARDSTGMIGTTTFTWRVR</sequence>
<dbReference type="SUPFAM" id="SSF49313">
    <property type="entry name" value="Cadherin-like"/>
    <property type="match status" value="2"/>
</dbReference>
<dbReference type="InterPro" id="IPR013783">
    <property type="entry name" value="Ig-like_fold"/>
</dbReference>
<dbReference type="Gene3D" id="2.60.40.10">
    <property type="entry name" value="Immunoglobulins"/>
    <property type="match status" value="2"/>
</dbReference>
<dbReference type="InterPro" id="IPR015919">
    <property type="entry name" value="Cadherin-like_sf"/>
</dbReference>
<dbReference type="AlphaFoldDB" id="A0A6J7C083"/>
<gene>
    <name evidence="1" type="ORF">UFOPK3268_00824</name>
</gene>
<accession>A0A6J7C083</accession>
<dbReference type="GO" id="GO:0016020">
    <property type="term" value="C:membrane"/>
    <property type="evidence" value="ECO:0007669"/>
    <property type="project" value="InterPro"/>
</dbReference>
<organism evidence="1">
    <name type="scientific">freshwater metagenome</name>
    <dbReference type="NCBI Taxonomy" id="449393"/>
    <lineage>
        <taxon>unclassified sequences</taxon>
        <taxon>metagenomes</taxon>
        <taxon>ecological metagenomes</taxon>
    </lineage>
</organism>
<protein>
    <submittedName>
        <fullName evidence="1">Unannotated protein</fullName>
    </submittedName>
</protein>
<name>A0A6J7C083_9ZZZZ</name>
<dbReference type="EMBL" id="CAFBIZ010000092">
    <property type="protein sequence ID" value="CAB4849639.1"/>
    <property type="molecule type" value="Genomic_DNA"/>
</dbReference>
<proteinExistence type="predicted"/>
<dbReference type="Pfam" id="PF05345">
    <property type="entry name" value="He_PIG"/>
    <property type="match status" value="2"/>
</dbReference>